<feature type="signal peptide" evidence="1">
    <location>
        <begin position="1"/>
        <end position="19"/>
    </location>
</feature>
<comment type="caution">
    <text evidence="2">The sequence shown here is derived from an EMBL/GenBank/DDBJ whole genome shotgun (WGS) entry which is preliminary data.</text>
</comment>
<reference evidence="2 3" key="1">
    <citation type="journal article" date="2014" name="Antonie Van Leeuwenhoek">
        <title>Hyphomonas beringensis sp. nov. and Hyphomonas chukchiensis sp. nov., isolated from surface seawater of the Bering Sea and Chukchi Sea.</title>
        <authorList>
            <person name="Li C."/>
            <person name="Lai Q."/>
            <person name="Li G."/>
            <person name="Dong C."/>
            <person name="Wang J."/>
            <person name="Liao Y."/>
            <person name="Shao Z."/>
        </authorList>
    </citation>
    <scope>NUCLEOTIDE SEQUENCE [LARGE SCALE GENOMIC DNA]</scope>
    <source>
        <strain evidence="2 3">22II1-22F38</strain>
    </source>
</reference>
<dbReference type="PROSITE" id="PS51257">
    <property type="entry name" value="PROKAR_LIPOPROTEIN"/>
    <property type="match status" value="1"/>
</dbReference>
<dbReference type="OrthoDB" id="7620408at2"/>
<keyword evidence="1" id="KW-0732">Signal</keyword>
<feature type="chain" id="PRO_5001576096" description="Lipoprotein" evidence="1">
    <location>
        <begin position="20"/>
        <end position="51"/>
    </location>
</feature>
<dbReference type="RefSeq" id="WP_155841697.1">
    <property type="nucleotide sequence ID" value="NZ_AWFH01000003.1"/>
</dbReference>
<dbReference type="AlphaFoldDB" id="A0A059EAB2"/>
<dbReference type="STRING" id="1280948.HY36_13145"/>
<dbReference type="EMBL" id="AWFH01000003">
    <property type="protein sequence ID" value="KCZ64535.1"/>
    <property type="molecule type" value="Genomic_DNA"/>
</dbReference>
<evidence type="ECO:0000256" key="1">
    <source>
        <dbReference type="SAM" id="SignalP"/>
    </source>
</evidence>
<protein>
    <recommendedName>
        <fullName evidence="4">Lipoprotein</fullName>
    </recommendedName>
</protein>
<organism evidence="2 3">
    <name type="scientific">Hyphomonas atlantica</name>
    <dbReference type="NCBI Taxonomy" id="1280948"/>
    <lineage>
        <taxon>Bacteria</taxon>
        <taxon>Pseudomonadati</taxon>
        <taxon>Pseudomonadota</taxon>
        <taxon>Alphaproteobacteria</taxon>
        <taxon>Hyphomonadales</taxon>
        <taxon>Hyphomonadaceae</taxon>
        <taxon>Hyphomonas</taxon>
    </lineage>
</organism>
<dbReference type="Proteomes" id="UP000024547">
    <property type="component" value="Unassembled WGS sequence"/>
</dbReference>
<name>A0A059EAB2_9PROT</name>
<gene>
    <name evidence="2" type="ORF">HY36_13145</name>
</gene>
<proteinExistence type="predicted"/>
<evidence type="ECO:0008006" key="4">
    <source>
        <dbReference type="Google" id="ProtNLM"/>
    </source>
</evidence>
<keyword evidence="3" id="KW-1185">Reference proteome</keyword>
<accession>A0A059EAB2</accession>
<sequence length="51" mass="5446">MMKLALAIVGCFAVLSVSACHTDPFGVKPEVNVKLPEKVQDKNDEASDKGD</sequence>
<evidence type="ECO:0000313" key="3">
    <source>
        <dbReference type="Proteomes" id="UP000024547"/>
    </source>
</evidence>
<dbReference type="PATRIC" id="fig|1280948.3.peg.867"/>
<evidence type="ECO:0000313" key="2">
    <source>
        <dbReference type="EMBL" id="KCZ64535.1"/>
    </source>
</evidence>